<dbReference type="EMBL" id="HE796905">
    <property type="protein sequence ID" value="CCL98914.1"/>
    <property type="molecule type" value="Genomic_DNA"/>
</dbReference>
<dbReference type="InterPro" id="IPR036168">
    <property type="entry name" value="AP2_Mu_C_sf"/>
</dbReference>
<protein>
    <recommendedName>
        <fullName evidence="14">Coatomer subunit delta</fullName>
    </recommendedName>
</protein>
<dbReference type="Pfam" id="PF13813">
    <property type="entry name" value="MBOAT_2"/>
    <property type="match status" value="1"/>
</dbReference>
<dbReference type="SUPFAM" id="SSF49447">
    <property type="entry name" value="Second domain of Mu2 adaptin subunit (ap50) of ap2 adaptor"/>
    <property type="match status" value="1"/>
</dbReference>
<comment type="function">
    <text evidence="14">The coatomer is a cytosolic protein complex that binds to dilysine motifs and reversibly associates with Golgi non-clathrin-coated vesicles, which further mediate biosynthetic protein transport from the ER, via the Golgi up to the trans Golgi network.</text>
</comment>
<evidence type="ECO:0000256" key="2">
    <source>
        <dbReference type="ARBA" id="ARBA00004255"/>
    </source>
</evidence>
<feature type="region of interest" description="Disordered" evidence="15">
    <location>
        <begin position="505"/>
        <end position="537"/>
    </location>
</feature>
<dbReference type="STRING" id="599839.J4H0T6"/>
<keyword evidence="10 16" id="KW-1133">Transmembrane helix</keyword>
<organism evidence="18 19">
    <name type="scientific">Fibroporia radiculosa</name>
    <dbReference type="NCBI Taxonomy" id="599839"/>
    <lineage>
        <taxon>Eukaryota</taxon>
        <taxon>Fungi</taxon>
        <taxon>Dikarya</taxon>
        <taxon>Basidiomycota</taxon>
        <taxon>Agaricomycotina</taxon>
        <taxon>Agaricomycetes</taxon>
        <taxon>Polyporales</taxon>
        <taxon>Fibroporiaceae</taxon>
        <taxon>Fibroporia</taxon>
    </lineage>
</organism>
<keyword evidence="12 14" id="KW-0472">Membrane</keyword>
<feature type="transmembrane region" description="Helical" evidence="16">
    <location>
        <begin position="173"/>
        <end position="194"/>
    </location>
</feature>
<dbReference type="GO" id="GO:0015031">
    <property type="term" value="P:protein transport"/>
    <property type="evidence" value="ECO:0007669"/>
    <property type="project" value="UniProtKB-KW"/>
</dbReference>
<dbReference type="InterPro" id="IPR011012">
    <property type="entry name" value="Longin-like_dom_sf"/>
</dbReference>
<evidence type="ECO:0000256" key="5">
    <source>
        <dbReference type="ARBA" id="ARBA00022448"/>
    </source>
</evidence>
<feature type="compositionally biased region" description="Basic and acidic residues" evidence="15">
    <location>
        <begin position="418"/>
        <end position="427"/>
    </location>
</feature>
<dbReference type="InterPro" id="IPR022775">
    <property type="entry name" value="AP_mu_sigma_su"/>
</dbReference>
<dbReference type="InterPro" id="IPR027059">
    <property type="entry name" value="Coatomer_dsu"/>
</dbReference>
<evidence type="ECO:0000313" key="18">
    <source>
        <dbReference type="EMBL" id="CCL98914.1"/>
    </source>
</evidence>
<feature type="region of interest" description="Disordered" evidence="15">
    <location>
        <begin position="418"/>
        <end position="487"/>
    </location>
</feature>
<dbReference type="InterPro" id="IPR028565">
    <property type="entry name" value="MHD"/>
</dbReference>
<dbReference type="Gene3D" id="3.30.450.60">
    <property type="match status" value="1"/>
</dbReference>
<evidence type="ECO:0000256" key="13">
    <source>
        <dbReference type="ARBA" id="ARBA00023329"/>
    </source>
</evidence>
<feature type="compositionally biased region" description="Polar residues" evidence="15">
    <location>
        <begin position="506"/>
        <end position="515"/>
    </location>
</feature>
<dbReference type="FunFam" id="3.30.450.60:FF:000003">
    <property type="entry name" value="Coatomer subunit delta"/>
    <property type="match status" value="1"/>
</dbReference>
<dbReference type="GO" id="GO:0006890">
    <property type="term" value="P:retrograde vesicle-mediated transport, Golgi to endoplasmic reticulum"/>
    <property type="evidence" value="ECO:0007669"/>
    <property type="project" value="UniProtKB-UniRule"/>
</dbReference>
<dbReference type="CDD" id="cd22249">
    <property type="entry name" value="UDM1_RNF168_RNF169-like"/>
    <property type="match status" value="1"/>
</dbReference>
<dbReference type="PROSITE" id="PS51072">
    <property type="entry name" value="MHD"/>
    <property type="match status" value="1"/>
</dbReference>
<evidence type="ECO:0000256" key="8">
    <source>
        <dbReference type="ARBA" id="ARBA00022892"/>
    </source>
</evidence>
<dbReference type="Proteomes" id="UP000006352">
    <property type="component" value="Unassembled WGS sequence"/>
</dbReference>
<dbReference type="PANTHER" id="PTHR10121">
    <property type="entry name" value="COATOMER SUBUNIT DELTA"/>
    <property type="match status" value="1"/>
</dbReference>
<keyword evidence="5 14" id="KW-0813">Transport</keyword>
<dbReference type="GO" id="GO:0006888">
    <property type="term" value="P:endoplasmic reticulum to Golgi vesicle-mediated transport"/>
    <property type="evidence" value="ECO:0007669"/>
    <property type="project" value="TreeGrafter"/>
</dbReference>
<gene>
    <name evidence="18" type="ORF">FIBRA_00921</name>
</gene>
<keyword evidence="7 16" id="KW-0812">Transmembrane</keyword>
<evidence type="ECO:0000256" key="11">
    <source>
        <dbReference type="ARBA" id="ARBA00023034"/>
    </source>
</evidence>
<keyword evidence="6 14" id="KW-0963">Cytoplasm</keyword>
<evidence type="ECO:0000256" key="4">
    <source>
        <dbReference type="ARBA" id="ARBA00011775"/>
    </source>
</evidence>
<reference evidence="18 19" key="1">
    <citation type="journal article" date="2012" name="Appl. Environ. Microbiol.">
        <title>Short-read sequencing for genomic analysis of the brown rot fungus Fibroporia radiculosa.</title>
        <authorList>
            <person name="Tang J.D."/>
            <person name="Perkins A.D."/>
            <person name="Sonstegard T.S."/>
            <person name="Schroeder S.G."/>
            <person name="Burgess S.C."/>
            <person name="Diehl S.V."/>
        </authorList>
    </citation>
    <scope>NUCLEOTIDE SEQUENCE [LARGE SCALE GENOMIC DNA]</scope>
    <source>
        <strain evidence="18 19">TFFH 294</strain>
    </source>
</reference>
<dbReference type="GO" id="GO:0030126">
    <property type="term" value="C:COPI vesicle coat"/>
    <property type="evidence" value="ECO:0007669"/>
    <property type="project" value="UniProtKB-UniRule"/>
</dbReference>
<dbReference type="HOGENOM" id="CLU_019988_3_0_1"/>
<feature type="domain" description="MHD" evidence="17">
    <location>
        <begin position="538"/>
        <end position="782"/>
    </location>
</feature>
<evidence type="ECO:0000256" key="10">
    <source>
        <dbReference type="ARBA" id="ARBA00022989"/>
    </source>
</evidence>
<keyword evidence="19" id="KW-1185">Reference proteome</keyword>
<dbReference type="InterPro" id="IPR032805">
    <property type="entry name" value="Wax_synthase_dom"/>
</dbReference>
<feature type="transmembrane region" description="Helical" evidence="16">
    <location>
        <begin position="200"/>
        <end position="217"/>
    </location>
</feature>
<evidence type="ECO:0000256" key="7">
    <source>
        <dbReference type="ARBA" id="ARBA00022692"/>
    </source>
</evidence>
<evidence type="ECO:0000256" key="12">
    <source>
        <dbReference type="ARBA" id="ARBA00023136"/>
    </source>
</evidence>
<keyword evidence="13" id="KW-0968">Cytoplasmic vesicle</keyword>
<evidence type="ECO:0000256" key="9">
    <source>
        <dbReference type="ARBA" id="ARBA00022927"/>
    </source>
</evidence>
<comment type="similarity">
    <text evidence="3 14">Belongs to the adaptor complexes medium subunit family. Delta-COP subfamily.</text>
</comment>
<feature type="compositionally biased region" description="Low complexity" evidence="15">
    <location>
        <begin position="464"/>
        <end position="475"/>
    </location>
</feature>
<dbReference type="PANTHER" id="PTHR10121:SF0">
    <property type="entry name" value="COATOMER SUBUNIT DELTA"/>
    <property type="match status" value="1"/>
</dbReference>
<dbReference type="InParanoid" id="J4H0T6"/>
<keyword evidence="11 14" id="KW-0333">Golgi apparatus</keyword>
<dbReference type="GO" id="GO:0051645">
    <property type="term" value="P:Golgi localization"/>
    <property type="evidence" value="ECO:0007669"/>
    <property type="project" value="TreeGrafter"/>
</dbReference>
<dbReference type="GO" id="GO:0000139">
    <property type="term" value="C:Golgi membrane"/>
    <property type="evidence" value="ECO:0007669"/>
    <property type="project" value="UniProtKB-SubCell"/>
</dbReference>
<dbReference type="AlphaFoldDB" id="J4H0T6"/>
<evidence type="ECO:0000256" key="16">
    <source>
        <dbReference type="SAM" id="Phobius"/>
    </source>
</evidence>
<dbReference type="Pfam" id="PF01217">
    <property type="entry name" value="Clat_adaptor_s"/>
    <property type="match status" value="1"/>
</dbReference>
<feature type="compositionally biased region" description="Gly residues" evidence="15">
    <location>
        <begin position="433"/>
        <end position="445"/>
    </location>
</feature>
<evidence type="ECO:0000256" key="15">
    <source>
        <dbReference type="SAM" id="MobiDB-lite"/>
    </source>
</evidence>
<comment type="subcellular location">
    <subcellularLocation>
        <location evidence="14">Cytoplasm</location>
    </subcellularLocation>
    <subcellularLocation>
        <location evidence="2 14">Golgi apparatus membrane</location>
        <topology evidence="2 14">Peripheral membrane protein</topology>
        <orientation evidence="2 14">Cytoplasmic side</orientation>
    </subcellularLocation>
    <subcellularLocation>
        <location evidence="14">Cytoplasmic vesicle</location>
        <location evidence="14">COPI-coated vesicle membrane</location>
        <topology evidence="14">Peripheral membrane protein</topology>
        <orientation evidence="14">Cytoplasmic side</orientation>
    </subcellularLocation>
    <subcellularLocation>
        <location evidence="1">Membrane</location>
        <topology evidence="1">Multi-pass membrane protein</topology>
    </subcellularLocation>
</comment>
<name>J4H0T6_9APHY</name>
<dbReference type="GeneID" id="24093825"/>
<feature type="transmembrane region" description="Helical" evidence="16">
    <location>
        <begin position="46"/>
        <end position="66"/>
    </location>
</feature>
<dbReference type="CDD" id="cd09254">
    <property type="entry name" value="AP_delta-COPI_MHD"/>
    <property type="match status" value="1"/>
</dbReference>
<evidence type="ECO:0000313" key="19">
    <source>
        <dbReference type="Proteomes" id="UP000006352"/>
    </source>
</evidence>
<dbReference type="Pfam" id="PF00928">
    <property type="entry name" value="Adap_comp_sub"/>
    <property type="match status" value="1"/>
</dbReference>
<evidence type="ECO:0000259" key="17">
    <source>
        <dbReference type="PROSITE" id="PS51072"/>
    </source>
</evidence>
<keyword evidence="9 14" id="KW-0653">Protein transport</keyword>
<feature type="transmembrane region" description="Helical" evidence="16">
    <location>
        <begin position="229"/>
        <end position="246"/>
    </location>
</feature>
<dbReference type="OrthoDB" id="10266042at2759"/>
<dbReference type="SUPFAM" id="SSF64356">
    <property type="entry name" value="SNARE-like"/>
    <property type="match status" value="1"/>
</dbReference>
<accession>J4H0T6</accession>
<evidence type="ECO:0000256" key="6">
    <source>
        <dbReference type="ARBA" id="ARBA00022490"/>
    </source>
</evidence>
<evidence type="ECO:0000256" key="3">
    <source>
        <dbReference type="ARBA" id="ARBA00010516"/>
    </source>
</evidence>
<proteinExistence type="inferred from homology"/>
<evidence type="ECO:0000256" key="14">
    <source>
        <dbReference type="RuleBase" id="RU366052"/>
    </source>
</evidence>
<sequence>MPPASSSIFPPWLADAIEVSMLVRGIGWDFGRHVHLPQRTRSLNRGPFLIATIFSFIKNFVILDLCESLVKRLPKIGDSEGNSIFVAELPGYARYTLSTAIHIMVGTAIICGLESWNDIIALVKVGLLGRSPTIWYPLFDSPWRCTSLSRFWGKGWHQLLRHTFLSLGGYPGYWLAGKAGMVIGTCFASGIFHIVGLPILNTWIVVFFTLQGVGILLEHVWKNVTGRRVGGVIGWVWIALVILGLGQSCTDVWVVLAASICTKGGKAVISRQFRDMSRSRIDSLLASFPKLIPTGTQHTSVETEDVRYVYQPLEDLYILLITNKSSNILQDIETLHLFARVVSDLCRSADQREIAKSAFELLGAFDEIVSLGYREQVNLMQVRNILEMESHEEKIQEIIARNKEAEAKEELKRRAKQLEMQRREQQRRAAAGGPSGGSYLGGGVTGYSPIPQRYDTTPAPVRTASPAPSSLRAPAFKGSGMKLGSKKTRQAELLDALGGEALLSEDMSTPGSPAVSNEIEPPVSAPKNERGSLPPIDPESVHVIVRETLSVEMVRDGGLNNLELKGDMNLHISDPALARIKLSIAPAAVTFGPELQFKQHPNVGKFVANRDRVVALKDASRSFPVGQALAVLKWRYVGRDETFVPLSINCWPTPSNDGTCDVNIEYELENEGLSLHDVLISIPLPDGSYPTVSSHTGEWALNPSSHSLDWSIPLVNAEDRSGSLEFAVGGDDPGAFFPVKVQFVSEGSIAGVRVSSVTRVDNGEETVFSEDAIVQVENYAVV</sequence>
<dbReference type="Gene3D" id="2.60.40.1170">
    <property type="entry name" value="Mu homology domain, subdomain B"/>
    <property type="match status" value="1"/>
</dbReference>
<dbReference type="RefSeq" id="XP_012178197.1">
    <property type="nucleotide sequence ID" value="XM_012322807.1"/>
</dbReference>
<comment type="subunit">
    <text evidence="4 14">Oligomeric complex that consists of at least the alpha, beta, beta', gamma, delta, epsilon and zeta subunits.</text>
</comment>
<evidence type="ECO:0000256" key="1">
    <source>
        <dbReference type="ARBA" id="ARBA00004141"/>
    </source>
</evidence>
<keyword evidence="8 14" id="KW-0931">ER-Golgi transport</keyword>
<dbReference type="CDD" id="cd14830">
    <property type="entry name" value="Delta_COP_N"/>
    <property type="match status" value="1"/>
</dbReference>